<sequence length="94" mass="11305">MADDSHNRKDESRFKNRLLPRLSYKSTWRITAKIEGMKVVFKTGCYGDFHITYMADYRHNRRDESRFKNSHLLRLSYKNVHANSHHNPMIFTLC</sequence>
<organism evidence="1 2">
    <name type="scientific">Desulfamplus magnetovallimortis</name>
    <dbReference type="NCBI Taxonomy" id="1246637"/>
    <lineage>
        <taxon>Bacteria</taxon>
        <taxon>Pseudomonadati</taxon>
        <taxon>Thermodesulfobacteriota</taxon>
        <taxon>Desulfobacteria</taxon>
        <taxon>Desulfobacterales</taxon>
        <taxon>Desulfobacteraceae</taxon>
        <taxon>Desulfamplus</taxon>
    </lineage>
</organism>
<reference evidence="1 2" key="1">
    <citation type="submission" date="2017-03" db="EMBL/GenBank/DDBJ databases">
        <authorList>
            <person name="Afonso C.L."/>
            <person name="Miller P.J."/>
            <person name="Scott M.A."/>
            <person name="Spackman E."/>
            <person name="Goraichik I."/>
            <person name="Dimitrov K.M."/>
            <person name="Suarez D.L."/>
            <person name="Swayne D.E."/>
        </authorList>
    </citation>
    <scope>NUCLEOTIDE SEQUENCE [LARGE SCALE GENOMIC DNA]</scope>
    <source>
        <strain evidence="1">PRJEB14757</strain>
    </source>
</reference>
<dbReference type="AlphaFoldDB" id="A0A1W1HC16"/>
<dbReference type="EMBL" id="FWEV01000123">
    <property type="protein sequence ID" value="SLM30037.1"/>
    <property type="molecule type" value="Genomic_DNA"/>
</dbReference>
<proteinExistence type="predicted"/>
<protein>
    <submittedName>
        <fullName evidence="1">Uncharacterized protein</fullName>
    </submittedName>
</protein>
<evidence type="ECO:0000313" key="2">
    <source>
        <dbReference type="Proteomes" id="UP000191931"/>
    </source>
</evidence>
<dbReference type="STRING" id="1246637.MTBBW1_2090001"/>
<evidence type="ECO:0000313" key="1">
    <source>
        <dbReference type="EMBL" id="SLM30037.1"/>
    </source>
</evidence>
<name>A0A1W1HC16_9BACT</name>
<dbReference type="Proteomes" id="UP000191931">
    <property type="component" value="Unassembled WGS sequence"/>
</dbReference>
<keyword evidence="2" id="KW-1185">Reference proteome</keyword>
<accession>A0A1W1HC16</accession>
<gene>
    <name evidence="1" type="ORF">MTBBW1_2090001</name>
</gene>